<dbReference type="GO" id="GO:0004673">
    <property type="term" value="F:protein histidine kinase activity"/>
    <property type="evidence" value="ECO:0007669"/>
    <property type="project" value="UniProtKB-EC"/>
</dbReference>
<dbReference type="SMART" id="SM00387">
    <property type="entry name" value="HATPase_c"/>
    <property type="match status" value="1"/>
</dbReference>
<dbReference type="EMBL" id="JASJOS010000010">
    <property type="protein sequence ID" value="MDJ1483302.1"/>
    <property type="molecule type" value="Genomic_DNA"/>
</dbReference>
<evidence type="ECO:0000313" key="7">
    <source>
        <dbReference type="EMBL" id="MDJ1483302.1"/>
    </source>
</evidence>
<dbReference type="InterPro" id="IPR050736">
    <property type="entry name" value="Sensor_HK_Regulatory"/>
</dbReference>
<reference evidence="7" key="1">
    <citation type="submission" date="2023-05" db="EMBL/GenBank/DDBJ databases">
        <authorList>
            <person name="Zhang X."/>
        </authorList>
    </citation>
    <scope>NUCLEOTIDE SEQUENCE</scope>
    <source>
        <strain evidence="7">YF14B1</strain>
    </source>
</reference>
<comment type="caution">
    <text evidence="7">The sequence shown here is derived from an EMBL/GenBank/DDBJ whole genome shotgun (WGS) entry which is preliminary data.</text>
</comment>
<keyword evidence="4 7" id="KW-0418">Kinase</keyword>
<dbReference type="PANTHER" id="PTHR43711">
    <property type="entry name" value="TWO-COMPONENT HISTIDINE KINASE"/>
    <property type="match status" value="1"/>
</dbReference>
<name>A0AAE3U941_9BACT</name>
<evidence type="ECO:0000256" key="1">
    <source>
        <dbReference type="ARBA" id="ARBA00000085"/>
    </source>
</evidence>
<dbReference type="AlphaFoldDB" id="A0AAE3U941"/>
<sequence length="96" mass="10698">MNKKLLYNQNEAGHINQEVTITLEDNGQGIEDAYKEKIFAMFFRASERTDGSGLGLYIVKQAIEQMGGKIMLKSEIDKGTTFTIILPNLKPTIGSM</sequence>
<proteinExistence type="predicted"/>
<evidence type="ECO:0000256" key="5">
    <source>
        <dbReference type="ARBA" id="ARBA00023012"/>
    </source>
</evidence>
<evidence type="ECO:0000256" key="2">
    <source>
        <dbReference type="ARBA" id="ARBA00012438"/>
    </source>
</evidence>
<protein>
    <recommendedName>
        <fullName evidence="2">histidine kinase</fullName>
        <ecNumber evidence="2">2.7.13.3</ecNumber>
    </recommendedName>
</protein>
<keyword evidence="3" id="KW-0808">Transferase</keyword>
<keyword evidence="5" id="KW-0902">Two-component regulatory system</keyword>
<evidence type="ECO:0000313" key="8">
    <source>
        <dbReference type="Proteomes" id="UP001241110"/>
    </source>
</evidence>
<dbReference type="Pfam" id="PF02518">
    <property type="entry name" value="HATPase_c"/>
    <property type="match status" value="1"/>
</dbReference>
<dbReference type="GO" id="GO:0000160">
    <property type="term" value="P:phosphorelay signal transduction system"/>
    <property type="evidence" value="ECO:0007669"/>
    <property type="project" value="UniProtKB-KW"/>
</dbReference>
<dbReference type="Gene3D" id="3.30.565.10">
    <property type="entry name" value="Histidine kinase-like ATPase, C-terminal domain"/>
    <property type="match status" value="1"/>
</dbReference>
<dbReference type="PROSITE" id="PS50109">
    <property type="entry name" value="HIS_KIN"/>
    <property type="match status" value="1"/>
</dbReference>
<feature type="domain" description="Histidine kinase" evidence="6">
    <location>
        <begin position="19"/>
        <end position="90"/>
    </location>
</feature>
<dbReference type="PANTHER" id="PTHR43711:SF26">
    <property type="entry name" value="SENSOR HISTIDINE KINASE RCSC"/>
    <property type="match status" value="1"/>
</dbReference>
<dbReference type="SUPFAM" id="SSF55874">
    <property type="entry name" value="ATPase domain of HSP90 chaperone/DNA topoisomerase II/histidine kinase"/>
    <property type="match status" value="1"/>
</dbReference>
<evidence type="ECO:0000259" key="6">
    <source>
        <dbReference type="PROSITE" id="PS50109"/>
    </source>
</evidence>
<dbReference type="RefSeq" id="WP_313983008.1">
    <property type="nucleotide sequence ID" value="NZ_JASJOS010000010.1"/>
</dbReference>
<evidence type="ECO:0000256" key="4">
    <source>
        <dbReference type="ARBA" id="ARBA00022777"/>
    </source>
</evidence>
<dbReference type="InterPro" id="IPR003594">
    <property type="entry name" value="HATPase_dom"/>
</dbReference>
<dbReference type="InterPro" id="IPR004358">
    <property type="entry name" value="Sig_transdc_His_kin-like_C"/>
</dbReference>
<dbReference type="PRINTS" id="PR00344">
    <property type="entry name" value="BCTRLSENSOR"/>
</dbReference>
<dbReference type="Proteomes" id="UP001241110">
    <property type="component" value="Unassembled WGS sequence"/>
</dbReference>
<comment type="catalytic activity">
    <reaction evidence="1">
        <text>ATP + protein L-histidine = ADP + protein N-phospho-L-histidine.</text>
        <dbReference type="EC" id="2.7.13.3"/>
    </reaction>
</comment>
<evidence type="ECO:0000256" key="3">
    <source>
        <dbReference type="ARBA" id="ARBA00022679"/>
    </source>
</evidence>
<gene>
    <name evidence="7" type="ORF">QNI16_22580</name>
</gene>
<dbReference type="EC" id="2.7.13.3" evidence="2"/>
<accession>A0AAE3U941</accession>
<dbReference type="InterPro" id="IPR036890">
    <property type="entry name" value="HATPase_C_sf"/>
</dbReference>
<dbReference type="InterPro" id="IPR005467">
    <property type="entry name" value="His_kinase_dom"/>
</dbReference>
<organism evidence="7 8">
    <name type="scientific">Xanthocytophaga flava</name>
    <dbReference type="NCBI Taxonomy" id="3048013"/>
    <lineage>
        <taxon>Bacteria</taxon>
        <taxon>Pseudomonadati</taxon>
        <taxon>Bacteroidota</taxon>
        <taxon>Cytophagia</taxon>
        <taxon>Cytophagales</taxon>
        <taxon>Rhodocytophagaceae</taxon>
        <taxon>Xanthocytophaga</taxon>
    </lineage>
</organism>